<comment type="caution">
    <text evidence="1">The sequence shown here is derived from an EMBL/GenBank/DDBJ whole genome shotgun (WGS) entry which is preliminary data.</text>
</comment>
<evidence type="ECO:0000313" key="2">
    <source>
        <dbReference type="Proteomes" id="UP000805193"/>
    </source>
</evidence>
<dbReference type="Proteomes" id="UP000805193">
    <property type="component" value="Unassembled WGS sequence"/>
</dbReference>
<keyword evidence="2" id="KW-1185">Reference proteome</keyword>
<evidence type="ECO:0000313" key="1">
    <source>
        <dbReference type="EMBL" id="KAG0432102.1"/>
    </source>
</evidence>
<gene>
    <name evidence="1" type="ORF">HPB47_021165</name>
</gene>
<protein>
    <submittedName>
        <fullName evidence="1">Uncharacterized protein</fullName>
    </submittedName>
</protein>
<sequence length="785" mass="88625">MYVKHGAVMATRVFVNVDEDPFCAELVFPRGLEGGAFVSLVFGRFSRHQGSTGRKHLALQRGANQGGPVGQKVFISVPYGERQPLCTLREAPLPDDLQDIPDPEEDDEAVDDVILAPSNAKAPSTGDGDGVQCGTLCTSCNGWFCSVEVLQIHRALTHARSNATAKPVKTVYGCKVCRKTFPSSADCLLHKWKHRPESEWPFQCKSCQRGFLRQAAFVRHQQSHAPQCRECNLTFGDHDELHKHNVSHQHGRETFLCVHCEQLFLSKAGLQRHIARYHGSLVEEGDPESVAEVAACLDSQPVELHCPLCTFGCTESQQLAQHTASSHPEVPTVRCSKCEQAFLKEEELSEHLSLKHQLLQVEHAGDGSYVCHVCDRRLKTFSGYWGHLRSHTKMKPFLCDQCGHRYTSRGSLTKHKRTHDFANASRCPHCGKEFATLDYMRNHERLVHTRDFKFPCRLCGHRFPNERKQQTHMAVVHEQELSAEELASLTRVRHQRCPDCPFATYSALQFRQHRATHTGRYPFACTHCTRAFAFRFQLTLHVRRHHRQGGPLACPHCPRRFVAEETHKAHVALHGAPHAVSLMCTDCNCLYETPRLLDKHRAALHGKGEPRYACRSCSKRFRTAGGMAAHYSATVAPMRRYGCSRWPFSCEPCGRFFKFESSLRAHRVCFHGLPGSEQQSKSCPETELSLSMHLRTHTQEVHFKCSVCSKLYRSRSSLKKHVALVHRACLRCFCPHCGKGFLGQASLALHTRFCHKAKAAQELPEAVEIPAAPEPIVSQEEQLWQ</sequence>
<proteinExistence type="predicted"/>
<reference evidence="1 2" key="1">
    <citation type="journal article" date="2020" name="Cell">
        <title>Large-Scale Comparative Analyses of Tick Genomes Elucidate Their Genetic Diversity and Vector Capacities.</title>
        <authorList>
            <consortium name="Tick Genome and Microbiome Consortium (TIGMIC)"/>
            <person name="Jia N."/>
            <person name="Wang J."/>
            <person name="Shi W."/>
            <person name="Du L."/>
            <person name="Sun Y."/>
            <person name="Zhan W."/>
            <person name="Jiang J.F."/>
            <person name="Wang Q."/>
            <person name="Zhang B."/>
            <person name="Ji P."/>
            <person name="Bell-Sakyi L."/>
            <person name="Cui X.M."/>
            <person name="Yuan T.T."/>
            <person name="Jiang B.G."/>
            <person name="Yang W.F."/>
            <person name="Lam T.T."/>
            <person name="Chang Q.C."/>
            <person name="Ding S.J."/>
            <person name="Wang X.J."/>
            <person name="Zhu J.G."/>
            <person name="Ruan X.D."/>
            <person name="Zhao L."/>
            <person name="Wei J.T."/>
            <person name="Ye R.Z."/>
            <person name="Que T.C."/>
            <person name="Du C.H."/>
            <person name="Zhou Y.H."/>
            <person name="Cheng J.X."/>
            <person name="Dai P.F."/>
            <person name="Guo W.B."/>
            <person name="Han X.H."/>
            <person name="Huang E.J."/>
            <person name="Li L.F."/>
            <person name="Wei W."/>
            <person name="Gao Y.C."/>
            <person name="Liu J.Z."/>
            <person name="Shao H.Z."/>
            <person name="Wang X."/>
            <person name="Wang C.C."/>
            <person name="Yang T.C."/>
            <person name="Huo Q.B."/>
            <person name="Li W."/>
            <person name="Chen H.Y."/>
            <person name="Chen S.E."/>
            <person name="Zhou L.G."/>
            <person name="Ni X.B."/>
            <person name="Tian J.H."/>
            <person name="Sheng Y."/>
            <person name="Liu T."/>
            <person name="Pan Y.S."/>
            <person name="Xia L.Y."/>
            <person name="Li J."/>
            <person name="Zhao F."/>
            <person name="Cao W.C."/>
        </authorList>
    </citation>
    <scope>NUCLEOTIDE SEQUENCE [LARGE SCALE GENOMIC DNA]</scope>
    <source>
        <strain evidence="1">Iper-2018</strain>
    </source>
</reference>
<accession>A0AC60QDG5</accession>
<dbReference type="EMBL" id="JABSTQ010009177">
    <property type="protein sequence ID" value="KAG0432102.1"/>
    <property type="molecule type" value="Genomic_DNA"/>
</dbReference>
<name>A0AC60QDG5_IXOPE</name>
<organism evidence="1 2">
    <name type="scientific">Ixodes persulcatus</name>
    <name type="common">Taiga tick</name>
    <dbReference type="NCBI Taxonomy" id="34615"/>
    <lineage>
        <taxon>Eukaryota</taxon>
        <taxon>Metazoa</taxon>
        <taxon>Ecdysozoa</taxon>
        <taxon>Arthropoda</taxon>
        <taxon>Chelicerata</taxon>
        <taxon>Arachnida</taxon>
        <taxon>Acari</taxon>
        <taxon>Parasitiformes</taxon>
        <taxon>Ixodida</taxon>
        <taxon>Ixodoidea</taxon>
        <taxon>Ixodidae</taxon>
        <taxon>Ixodinae</taxon>
        <taxon>Ixodes</taxon>
    </lineage>
</organism>